<accession>A0ABT6DIJ5</accession>
<name>A0ABT6DIJ5_9BACT</name>
<evidence type="ECO:0000256" key="5">
    <source>
        <dbReference type="ARBA" id="ARBA00022679"/>
    </source>
</evidence>
<evidence type="ECO:0000256" key="2">
    <source>
        <dbReference type="ARBA" id="ARBA00004948"/>
    </source>
</evidence>
<comment type="caution">
    <text evidence="14">The sequence shown here is derived from an EMBL/GenBank/DDBJ whole genome shotgun (WGS) entry which is preliminary data.</text>
</comment>
<dbReference type="InterPro" id="IPR015168">
    <property type="entry name" value="SsuA/THI5"/>
</dbReference>
<feature type="chain" id="PRO_5045722425" description="Thiamine pyrimidine synthase" evidence="12">
    <location>
        <begin position="19"/>
        <end position="311"/>
    </location>
</feature>
<organism evidence="14 15">
    <name type="scientific">Bdellovibrio svalbardensis</name>
    <dbReference type="NCBI Taxonomy" id="2972972"/>
    <lineage>
        <taxon>Bacteria</taxon>
        <taxon>Pseudomonadati</taxon>
        <taxon>Bdellovibrionota</taxon>
        <taxon>Bdellovibrionia</taxon>
        <taxon>Bdellovibrionales</taxon>
        <taxon>Pseudobdellovibrionaceae</taxon>
        <taxon>Bdellovibrio</taxon>
    </lineage>
</organism>
<keyword evidence="7" id="KW-0663">Pyridoxal phosphate</keyword>
<evidence type="ECO:0000256" key="11">
    <source>
        <dbReference type="ARBA" id="ARBA00048179"/>
    </source>
</evidence>
<evidence type="ECO:0000256" key="8">
    <source>
        <dbReference type="ARBA" id="ARBA00022977"/>
    </source>
</evidence>
<comment type="catalytic activity">
    <reaction evidence="11">
        <text>N(6)-(pyridoxal phosphate)-L-lysyl-[4-amino-5-hydroxymethyl-2-methylpyrimidine phosphate synthase] + L-histidyl-[4-amino-5-hydroxymethyl-2-methylpyrimidine phosphate synthase] + 2 Fe(3+) + 4 H2O = L-lysyl-[4-amino-5-hydroxymethyl-2-methylpyrimidine phosphate synthase] + (2S)-2-amino-5-hydroxy-4-oxopentanoyl-[4-amino-5-hydroxymethyl-2-methylpyrimidine phosphate synthase] + 4-amino-2-methyl-5-(phosphooxymethyl)pyrimidine + 3-oxopropanoate + 2 Fe(2+) + 2 H(+)</text>
        <dbReference type="Rhea" id="RHEA:65756"/>
        <dbReference type="Rhea" id="RHEA-COMP:16892"/>
        <dbReference type="Rhea" id="RHEA-COMP:16893"/>
        <dbReference type="Rhea" id="RHEA-COMP:16894"/>
        <dbReference type="Rhea" id="RHEA-COMP:16895"/>
        <dbReference type="ChEBI" id="CHEBI:15377"/>
        <dbReference type="ChEBI" id="CHEBI:15378"/>
        <dbReference type="ChEBI" id="CHEBI:29033"/>
        <dbReference type="ChEBI" id="CHEBI:29034"/>
        <dbReference type="ChEBI" id="CHEBI:29969"/>
        <dbReference type="ChEBI" id="CHEBI:29979"/>
        <dbReference type="ChEBI" id="CHEBI:33190"/>
        <dbReference type="ChEBI" id="CHEBI:58354"/>
        <dbReference type="ChEBI" id="CHEBI:143915"/>
        <dbReference type="ChEBI" id="CHEBI:157692"/>
    </reaction>
    <physiologicalReaction direction="left-to-right" evidence="11">
        <dbReference type="Rhea" id="RHEA:65757"/>
    </physiologicalReaction>
</comment>
<dbReference type="Pfam" id="PF09084">
    <property type="entry name" value="NMT1"/>
    <property type="match status" value="1"/>
</dbReference>
<keyword evidence="8" id="KW-0784">Thiamine biosynthesis</keyword>
<keyword evidence="5" id="KW-0808">Transferase</keyword>
<evidence type="ECO:0000256" key="9">
    <source>
        <dbReference type="ARBA" id="ARBA00023004"/>
    </source>
</evidence>
<dbReference type="EMBL" id="JANRMI010000002">
    <property type="protein sequence ID" value="MDG0816591.1"/>
    <property type="molecule type" value="Genomic_DNA"/>
</dbReference>
<keyword evidence="6" id="KW-0479">Metal-binding</keyword>
<reference evidence="14" key="1">
    <citation type="submission" date="2022-08" db="EMBL/GenBank/DDBJ databases">
        <title>Novel Bdellovibrio Species Isolated from Svalbard: Designation Bdellovibrio svalbardensis.</title>
        <authorList>
            <person name="Mitchell R.J."/>
            <person name="Choi S.Y."/>
        </authorList>
    </citation>
    <scope>NUCLEOTIDE SEQUENCE</scope>
    <source>
        <strain evidence="14">PAP01</strain>
    </source>
</reference>
<keyword evidence="9" id="KW-0408">Iron</keyword>
<dbReference type="Proteomes" id="UP001152321">
    <property type="component" value="Unassembled WGS sequence"/>
</dbReference>
<feature type="domain" description="SsuA/THI5-like" evidence="13">
    <location>
        <begin position="32"/>
        <end position="241"/>
    </location>
</feature>
<gene>
    <name evidence="14" type="ORF">NWE73_09465</name>
</gene>
<evidence type="ECO:0000256" key="6">
    <source>
        <dbReference type="ARBA" id="ARBA00022723"/>
    </source>
</evidence>
<sequence length="311" mass="34479">MKNVILVFVLLCSTQIFAAQTVSLALNWKAEPEFGGFYAAELEGYFAQQGLKVDIIQGGSGTPTVQMLANKKVDFAIVSADEIILSQDRNSKNKVKALYAVYQTAPYIVMSHKERGFKNLKEVFTSDGVLSMQSGLPYFQFLVKKFGKPKVKVVPYLGGVANFINDKNFSQQGFLTTEPLSAEKSGAKVQTFMIADEGFNPYLVVLATTEDTLKNKPDLVKKVLKAVDQGWKNYLSAPDKANHYMATLNKSLNLETFKSAAEIQKPLIVVKDVKLGSMMESRWDTLASQLKDLGLIKITPKATDLFETVNY</sequence>
<dbReference type="PANTHER" id="PTHR31528">
    <property type="entry name" value="4-AMINO-5-HYDROXYMETHYL-2-METHYLPYRIMIDINE PHOSPHATE SYNTHASE THI11-RELATED"/>
    <property type="match status" value="1"/>
</dbReference>
<dbReference type="PANTHER" id="PTHR31528:SF1">
    <property type="entry name" value="4-AMINO-5-HYDROXYMETHYL-2-METHYLPYRIMIDINE PHOSPHATE SYNTHASE THI11-RELATED"/>
    <property type="match status" value="1"/>
</dbReference>
<dbReference type="Gene3D" id="3.40.190.10">
    <property type="entry name" value="Periplasmic binding protein-like II"/>
    <property type="match status" value="2"/>
</dbReference>
<comment type="subunit">
    <text evidence="4">Homodimer.</text>
</comment>
<protein>
    <recommendedName>
        <fullName evidence="10">Thiamine pyrimidine synthase</fullName>
    </recommendedName>
</protein>
<proteinExistence type="inferred from homology"/>
<evidence type="ECO:0000256" key="3">
    <source>
        <dbReference type="ARBA" id="ARBA00009406"/>
    </source>
</evidence>
<evidence type="ECO:0000256" key="7">
    <source>
        <dbReference type="ARBA" id="ARBA00022898"/>
    </source>
</evidence>
<dbReference type="SUPFAM" id="SSF53850">
    <property type="entry name" value="Periplasmic binding protein-like II"/>
    <property type="match status" value="1"/>
</dbReference>
<dbReference type="InterPro" id="IPR027939">
    <property type="entry name" value="NMT1/THI5"/>
</dbReference>
<evidence type="ECO:0000256" key="4">
    <source>
        <dbReference type="ARBA" id="ARBA00011738"/>
    </source>
</evidence>
<comment type="pathway">
    <text evidence="2">Cofactor biosynthesis; thiamine diphosphate biosynthesis.</text>
</comment>
<evidence type="ECO:0000256" key="12">
    <source>
        <dbReference type="SAM" id="SignalP"/>
    </source>
</evidence>
<evidence type="ECO:0000313" key="14">
    <source>
        <dbReference type="EMBL" id="MDG0816591.1"/>
    </source>
</evidence>
<comment type="function">
    <text evidence="1">Responsible for the formation of the pyrimidine heterocycle in the thiamine biosynthesis pathway. Catalyzes the formation of hydroxymethylpyrimidine phosphate (HMP-P) from histidine and pyridoxal phosphate (PLP). The protein uses PLP and the active site histidine to form HMP-P, generating an inactive enzyme. The enzyme can only undergo a single turnover, which suggests it is a suicide enzyme.</text>
</comment>
<evidence type="ECO:0000256" key="1">
    <source>
        <dbReference type="ARBA" id="ARBA00003469"/>
    </source>
</evidence>
<keyword evidence="15" id="KW-1185">Reference proteome</keyword>
<comment type="similarity">
    <text evidence="3">Belongs to the NMT1/THI5 family.</text>
</comment>
<evidence type="ECO:0000313" key="15">
    <source>
        <dbReference type="Proteomes" id="UP001152321"/>
    </source>
</evidence>
<evidence type="ECO:0000256" key="10">
    <source>
        <dbReference type="ARBA" id="ARBA00033171"/>
    </source>
</evidence>
<evidence type="ECO:0000259" key="13">
    <source>
        <dbReference type="Pfam" id="PF09084"/>
    </source>
</evidence>
<feature type="signal peptide" evidence="12">
    <location>
        <begin position="1"/>
        <end position="18"/>
    </location>
</feature>
<dbReference type="RefSeq" id="WP_277578069.1">
    <property type="nucleotide sequence ID" value="NZ_JANRMI010000002.1"/>
</dbReference>
<keyword evidence="12" id="KW-0732">Signal</keyword>